<dbReference type="SMART" id="SM00271">
    <property type="entry name" value="DnaJ"/>
    <property type="match status" value="1"/>
</dbReference>
<proteinExistence type="inferred from homology"/>
<feature type="repeat" description="CXXCXGXG motif" evidence="14">
    <location>
        <begin position="208"/>
        <end position="215"/>
    </location>
</feature>
<keyword evidence="3 14" id="KW-0963">Cytoplasm</keyword>
<dbReference type="NCBIfam" id="TIGR02349">
    <property type="entry name" value="DnaJ_bact"/>
    <property type="match status" value="1"/>
</dbReference>
<evidence type="ECO:0000256" key="14">
    <source>
        <dbReference type="HAMAP-Rule" id="MF_01152"/>
    </source>
</evidence>
<evidence type="ECO:0000256" key="7">
    <source>
        <dbReference type="ARBA" id="ARBA00022771"/>
    </source>
</evidence>
<evidence type="ECO:0000256" key="9">
    <source>
        <dbReference type="ARBA" id="ARBA00023016"/>
    </source>
</evidence>
<dbReference type="SUPFAM" id="SSF46565">
    <property type="entry name" value="Chaperone J-domain"/>
    <property type="match status" value="1"/>
</dbReference>
<dbReference type="KEGG" id="pbap:Pla133_31730"/>
<dbReference type="GO" id="GO:0005737">
    <property type="term" value="C:cytoplasm"/>
    <property type="evidence" value="ECO:0007669"/>
    <property type="project" value="UniProtKB-SubCell"/>
</dbReference>
<dbReference type="GO" id="GO:0006260">
    <property type="term" value="P:DNA replication"/>
    <property type="evidence" value="ECO:0007669"/>
    <property type="project" value="UniProtKB-KW"/>
</dbReference>
<dbReference type="InterPro" id="IPR018253">
    <property type="entry name" value="DnaJ_domain_CS"/>
</dbReference>
<evidence type="ECO:0000313" key="18">
    <source>
        <dbReference type="EMBL" id="QDU68079.1"/>
    </source>
</evidence>
<dbReference type="GO" id="GO:0042026">
    <property type="term" value="P:protein refolding"/>
    <property type="evidence" value="ECO:0007669"/>
    <property type="project" value="TreeGrafter"/>
</dbReference>
<dbReference type="Proteomes" id="UP000316921">
    <property type="component" value="Chromosome"/>
</dbReference>
<name>A0A518BM71_9BACT</name>
<evidence type="ECO:0000256" key="4">
    <source>
        <dbReference type="ARBA" id="ARBA00022705"/>
    </source>
</evidence>
<evidence type="ECO:0000256" key="3">
    <source>
        <dbReference type="ARBA" id="ARBA00022490"/>
    </source>
</evidence>
<dbReference type="InterPro" id="IPR036869">
    <property type="entry name" value="J_dom_sf"/>
</dbReference>
<evidence type="ECO:0000256" key="8">
    <source>
        <dbReference type="ARBA" id="ARBA00022833"/>
    </source>
</evidence>
<sequence length="378" mass="40902">MSEKRDYYEVLGIERNAGADDIKRAYRKLAMQYHPDRNPDDPDAERKFKEAAEAYDILGDAQKRGQYDQFGHAAFSGGAAGGQRFSNLEDIFDAFGDIFGGGGGGGFFGDLFGGGRRRQRGPRRGRDLKIVLEMTLEEIDSGVERTISLKRHEHCDSCNGNGGKDGAAPTTCPTCAGAGRVQRTQGFFAVQTACPTCQGRGQAISDPCTVCSGSGRKTVESEVVIQVPAGIEDGMRIRVSGAGDTGDPGAPRGDLYCIVREAEHAVFQRGGADLITEIPFGFSQLALGDRVEIPTLRGKADMNIPAGTQPGRVFRMRGQGLPHLEGSGRGDQLVRVFVEVPKKLTDRQKDLLREFAEIEGESTGSRTILERITDYFNG</sequence>
<comment type="function">
    <text evidence="11 14">Participates actively in the response to hyperosmotic and heat shock by preventing the aggregation of stress-denatured proteins and by disaggregating proteins, also in an autonomous, DnaK-independent fashion. Unfolded proteins bind initially to DnaJ; upon interaction with the DnaJ-bound protein, DnaK hydrolyzes its bound ATP, resulting in the formation of a stable complex. GrpE releases ADP from DnaK; ATP binding to DnaK triggers the release of the substrate protein, thus completing the reaction cycle. Several rounds of ATP-dependent interactions between DnaJ, DnaK and GrpE are required for fully efficient folding. Also involved, together with DnaK and GrpE, in the DNA replication of plasmids through activation of initiation proteins.</text>
</comment>
<dbReference type="NCBIfam" id="NF008035">
    <property type="entry name" value="PRK10767.1"/>
    <property type="match status" value="1"/>
</dbReference>
<dbReference type="Gene3D" id="2.60.260.20">
    <property type="entry name" value="Urease metallochaperone UreE, N-terminal domain"/>
    <property type="match status" value="2"/>
</dbReference>
<dbReference type="FunFam" id="2.60.260.20:FF:000004">
    <property type="entry name" value="Molecular chaperone DnaJ"/>
    <property type="match status" value="1"/>
</dbReference>
<dbReference type="GO" id="GO:0009408">
    <property type="term" value="P:response to heat"/>
    <property type="evidence" value="ECO:0007669"/>
    <property type="project" value="InterPro"/>
</dbReference>
<dbReference type="InterPro" id="IPR002939">
    <property type="entry name" value="DnaJ_C"/>
</dbReference>
<organism evidence="18 19">
    <name type="scientific">Engelhardtia mirabilis</name>
    <dbReference type="NCBI Taxonomy" id="2528011"/>
    <lineage>
        <taxon>Bacteria</taxon>
        <taxon>Pseudomonadati</taxon>
        <taxon>Planctomycetota</taxon>
        <taxon>Planctomycetia</taxon>
        <taxon>Planctomycetia incertae sedis</taxon>
        <taxon>Engelhardtia</taxon>
    </lineage>
</organism>
<keyword evidence="7 14" id="KW-0863">Zinc-finger</keyword>
<dbReference type="GO" id="GO:0005524">
    <property type="term" value="F:ATP binding"/>
    <property type="evidence" value="ECO:0007669"/>
    <property type="project" value="InterPro"/>
</dbReference>
<dbReference type="HAMAP" id="MF_01152">
    <property type="entry name" value="DnaJ"/>
    <property type="match status" value="1"/>
</dbReference>
<feature type="repeat" description="CXXCXGXG motif" evidence="14">
    <location>
        <begin position="194"/>
        <end position="201"/>
    </location>
</feature>
<evidence type="ECO:0000256" key="11">
    <source>
        <dbReference type="ARBA" id="ARBA00053423"/>
    </source>
</evidence>
<feature type="binding site" evidence="14">
    <location>
        <position position="155"/>
    </location>
    <ligand>
        <name>Zn(2+)</name>
        <dbReference type="ChEBI" id="CHEBI:29105"/>
        <label>1</label>
    </ligand>
</feature>
<evidence type="ECO:0000256" key="5">
    <source>
        <dbReference type="ARBA" id="ARBA00022723"/>
    </source>
</evidence>
<dbReference type="FunFam" id="2.10.230.10:FF:000002">
    <property type="entry name" value="Molecular chaperone DnaJ"/>
    <property type="match status" value="1"/>
</dbReference>
<dbReference type="RefSeq" id="WP_145066788.1">
    <property type="nucleotide sequence ID" value="NZ_CP036287.1"/>
</dbReference>
<reference evidence="18 19" key="1">
    <citation type="submission" date="2019-02" db="EMBL/GenBank/DDBJ databases">
        <title>Deep-cultivation of Planctomycetes and their phenomic and genomic characterization uncovers novel biology.</title>
        <authorList>
            <person name="Wiegand S."/>
            <person name="Jogler M."/>
            <person name="Boedeker C."/>
            <person name="Pinto D."/>
            <person name="Vollmers J."/>
            <person name="Rivas-Marin E."/>
            <person name="Kohn T."/>
            <person name="Peeters S.H."/>
            <person name="Heuer A."/>
            <person name="Rast P."/>
            <person name="Oberbeckmann S."/>
            <person name="Bunk B."/>
            <person name="Jeske O."/>
            <person name="Meyerdierks A."/>
            <person name="Storesund J.E."/>
            <person name="Kallscheuer N."/>
            <person name="Luecker S."/>
            <person name="Lage O.M."/>
            <person name="Pohl T."/>
            <person name="Merkel B.J."/>
            <person name="Hornburger P."/>
            <person name="Mueller R.-W."/>
            <person name="Bruemmer F."/>
            <person name="Labrenz M."/>
            <person name="Spormann A.M."/>
            <person name="Op den Camp H."/>
            <person name="Overmann J."/>
            <person name="Amann R."/>
            <person name="Jetten M.S.M."/>
            <person name="Mascher T."/>
            <person name="Medema M.H."/>
            <person name="Devos D.P."/>
            <person name="Kaster A.-K."/>
            <person name="Ovreas L."/>
            <person name="Rohde M."/>
            <person name="Galperin M.Y."/>
            <person name="Jogler C."/>
        </authorList>
    </citation>
    <scope>NUCLEOTIDE SEQUENCE [LARGE SCALE GENOMIC DNA]</scope>
    <source>
        <strain evidence="18 19">Pla133</strain>
    </source>
</reference>
<dbReference type="PANTHER" id="PTHR43096">
    <property type="entry name" value="DNAJ HOMOLOG 1, MITOCHONDRIAL-RELATED"/>
    <property type="match status" value="1"/>
</dbReference>
<feature type="binding site" evidence="14">
    <location>
        <position position="208"/>
    </location>
    <ligand>
        <name>Zn(2+)</name>
        <dbReference type="ChEBI" id="CHEBI:29105"/>
        <label>1</label>
    </ligand>
</feature>
<keyword evidence="9 14" id="KW-0346">Stress response</keyword>
<evidence type="ECO:0000256" key="1">
    <source>
        <dbReference type="ARBA" id="ARBA00004496"/>
    </source>
</evidence>
<evidence type="ECO:0000259" key="16">
    <source>
        <dbReference type="PROSITE" id="PS50076"/>
    </source>
</evidence>
<dbReference type="PRINTS" id="PR00625">
    <property type="entry name" value="JDOMAIN"/>
</dbReference>
<feature type="binding site" evidence="14">
    <location>
        <position position="158"/>
    </location>
    <ligand>
        <name>Zn(2+)</name>
        <dbReference type="ChEBI" id="CHEBI:29105"/>
        <label>1</label>
    </ligand>
</feature>
<evidence type="ECO:0000256" key="2">
    <source>
        <dbReference type="ARBA" id="ARBA00011738"/>
    </source>
</evidence>
<dbReference type="CDD" id="cd10747">
    <property type="entry name" value="DnaJ_C"/>
    <property type="match status" value="1"/>
</dbReference>
<dbReference type="Pfam" id="PF00684">
    <property type="entry name" value="DnaJ_CXXCXGXG"/>
    <property type="match status" value="1"/>
</dbReference>
<comment type="cofactor">
    <cofactor evidence="14">
        <name>Zn(2+)</name>
        <dbReference type="ChEBI" id="CHEBI:29105"/>
    </cofactor>
    <text evidence="14">Binds 2 Zn(2+) ions per monomer.</text>
</comment>
<dbReference type="GO" id="GO:0031072">
    <property type="term" value="F:heat shock protein binding"/>
    <property type="evidence" value="ECO:0007669"/>
    <property type="project" value="InterPro"/>
</dbReference>
<accession>A0A518BM71</accession>
<evidence type="ECO:0000313" key="19">
    <source>
        <dbReference type="Proteomes" id="UP000316921"/>
    </source>
</evidence>
<dbReference type="GO" id="GO:0051082">
    <property type="term" value="F:unfolded protein binding"/>
    <property type="evidence" value="ECO:0007669"/>
    <property type="project" value="UniProtKB-UniRule"/>
</dbReference>
<feature type="domain" description="J" evidence="16">
    <location>
        <begin position="6"/>
        <end position="71"/>
    </location>
</feature>
<feature type="repeat" description="CXXCXGXG motif" evidence="14">
    <location>
        <begin position="155"/>
        <end position="162"/>
    </location>
</feature>
<dbReference type="InterPro" id="IPR001623">
    <property type="entry name" value="DnaJ_domain"/>
</dbReference>
<feature type="binding site" evidence="14">
    <location>
        <position position="211"/>
    </location>
    <ligand>
        <name>Zn(2+)</name>
        <dbReference type="ChEBI" id="CHEBI:29105"/>
        <label>1</label>
    </ligand>
</feature>
<feature type="domain" description="CR-type" evidence="17">
    <location>
        <begin position="142"/>
        <end position="220"/>
    </location>
</feature>
<evidence type="ECO:0000256" key="10">
    <source>
        <dbReference type="ARBA" id="ARBA00023186"/>
    </source>
</evidence>
<dbReference type="SUPFAM" id="SSF57938">
    <property type="entry name" value="DnaJ/Hsp40 cysteine-rich domain"/>
    <property type="match status" value="1"/>
</dbReference>
<feature type="binding site" evidence="14">
    <location>
        <position position="197"/>
    </location>
    <ligand>
        <name>Zn(2+)</name>
        <dbReference type="ChEBI" id="CHEBI:29105"/>
        <label>2</label>
    </ligand>
</feature>
<dbReference type="Gene3D" id="2.10.230.10">
    <property type="entry name" value="Heat shock protein DnaJ, cysteine-rich domain"/>
    <property type="match status" value="1"/>
</dbReference>
<keyword evidence="6 14" id="KW-0677">Repeat</keyword>
<dbReference type="InterPro" id="IPR008971">
    <property type="entry name" value="HSP40/DnaJ_pept-bd"/>
</dbReference>
<dbReference type="GO" id="GO:0008270">
    <property type="term" value="F:zinc ion binding"/>
    <property type="evidence" value="ECO:0007669"/>
    <property type="project" value="UniProtKB-UniRule"/>
</dbReference>
<dbReference type="PROSITE" id="PS51188">
    <property type="entry name" value="ZF_CR"/>
    <property type="match status" value="1"/>
</dbReference>
<feature type="binding site" evidence="14">
    <location>
        <position position="172"/>
    </location>
    <ligand>
        <name>Zn(2+)</name>
        <dbReference type="ChEBI" id="CHEBI:29105"/>
        <label>2</label>
    </ligand>
</feature>
<evidence type="ECO:0000256" key="12">
    <source>
        <dbReference type="ARBA" id="ARBA00061004"/>
    </source>
</evidence>
<keyword evidence="19" id="KW-1185">Reference proteome</keyword>
<evidence type="ECO:0000259" key="17">
    <source>
        <dbReference type="PROSITE" id="PS51188"/>
    </source>
</evidence>
<evidence type="ECO:0000256" key="15">
    <source>
        <dbReference type="PROSITE-ProRule" id="PRU00546"/>
    </source>
</evidence>
<keyword evidence="5 14" id="KW-0479">Metal-binding</keyword>
<keyword evidence="8 14" id="KW-0862">Zinc</keyword>
<dbReference type="InterPro" id="IPR001305">
    <property type="entry name" value="HSP_DnaJ_Cys-rich_dom"/>
</dbReference>
<dbReference type="AlphaFoldDB" id="A0A518BM71"/>
<dbReference type="InterPro" id="IPR012724">
    <property type="entry name" value="DnaJ"/>
</dbReference>
<gene>
    <name evidence="18" type="primary">dnaJ_2</name>
    <name evidence="14" type="synonym">dnaJ</name>
    <name evidence="18" type="ORF">Pla133_31730</name>
</gene>
<dbReference type="FunFam" id="1.10.287.110:FF:000034">
    <property type="entry name" value="Chaperone protein DnaJ"/>
    <property type="match status" value="1"/>
</dbReference>
<evidence type="ECO:0000256" key="13">
    <source>
        <dbReference type="ARBA" id="ARBA00067609"/>
    </source>
</evidence>
<comment type="subcellular location">
    <subcellularLocation>
        <location evidence="1 14">Cytoplasm</location>
    </subcellularLocation>
</comment>
<comment type="domain">
    <text evidence="14">The J domain is necessary and sufficient to stimulate DnaK ATPase activity. Zinc center 1 plays an important role in the autonomous, DnaK-independent chaperone activity of DnaJ. Zinc center 2 is essential for interaction with DnaK and for DnaJ activity.</text>
</comment>
<dbReference type="Pfam" id="PF01556">
    <property type="entry name" value="DnaJ_C"/>
    <property type="match status" value="1"/>
</dbReference>
<dbReference type="InterPro" id="IPR036410">
    <property type="entry name" value="HSP_DnaJ_Cys-rich_dom_sf"/>
</dbReference>
<dbReference type="Gene3D" id="1.10.287.110">
    <property type="entry name" value="DnaJ domain"/>
    <property type="match status" value="1"/>
</dbReference>
<evidence type="ECO:0000256" key="6">
    <source>
        <dbReference type="ARBA" id="ARBA00022737"/>
    </source>
</evidence>
<dbReference type="Pfam" id="PF00226">
    <property type="entry name" value="DnaJ"/>
    <property type="match status" value="1"/>
</dbReference>
<dbReference type="EMBL" id="CP036287">
    <property type="protein sequence ID" value="QDU68079.1"/>
    <property type="molecule type" value="Genomic_DNA"/>
</dbReference>
<dbReference type="PROSITE" id="PS50076">
    <property type="entry name" value="DNAJ_2"/>
    <property type="match status" value="1"/>
</dbReference>
<keyword evidence="4 14" id="KW-0235">DNA replication</keyword>
<protein>
    <recommendedName>
        <fullName evidence="13 14">Chaperone protein DnaJ</fullName>
    </recommendedName>
</protein>
<dbReference type="PROSITE" id="PS00636">
    <property type="entry name" value="DNAJ_1"/>
    <property type="match status" value="1"/>
</dbReference>
<feature type="binding site" evidence="14">
    <location>
        <position position="175"/>
    </location>
    <ligand>
        <name>Zn(2+)</name>
        <dbReference type="ChEBI" id="CHEBI:29105"/>
        <label>2</label>
    </ligand>
</feature>
<dbReference type="PANTHER" id="PTHR43096:SF48">
    <property type="entry name" value="CHAPERONE PROTEIN DNAJ"/>
    <property type="match status" value="1"/>
</dbReference>
<dbReference type="SUPFAM" id="SSF49493">
    <property type="entry name" value="HSP40/DnaJ peptide-binding domain"/>
    <property type="match status" value="2"/>
</dbReference>
<feature type="repeat" description="CXXCXGXG motif" evidence="14">
    <location>
        <begin position="172"/>
        <end position="179"/>
    </location>
</feature>
<keyword evidence="10 14" id="KW-0143">Chaperone</keyword>
<feature type="zinc finger region" description="CR-type" evidence="15">
    <location>
        <begin position="142"/>
        <end position="220"/>
    </location>
</feature>
<comment type="similarity">
    <text evidence="12 14">Belongs to the DnaJ family.</text>
</comment>
<feature type="binding site" evidence="14">
    <location>
        <position position="194"/>
    </location>
    <ligand>
        <name>Zn(2+)</name>
        <dbReference type="ChEBI" id="CHEBI:29105"/>
        <label>2</label>
    </ligand>
</feature>
<comment type="subunit">
    <text evidence="2 14">Homodimer.</text>
</comment>
<dbReference type="CDD" id="cd06257">
    <property type="entry name" value="DnaJ"/>
    <property type="match status" value="1"/>
</dbReference>